<dbReference type="PANTHER" id="PTHR18901:SF38">
    <property type="entry name" value="PSEUDOURIDINE-5'-PHOSPHATASE"/>
    <property type="match status" value="1"/>
</dbReference>
<evidence type="ECO:0000313" key="1">
    <source>
        <dbReference type="EMBL" id="GLU48872.1"/>
    </source>
</evidence>
<protein>
    <submittedName>
        <fullName evidence="1">Hydrolase</fullName>
    </submittedName>
</protein>
<dbReference type="RefSeq" id="WP_285760340.1">
    <property type="nucleotide sequence ID" value="NZ_BSQG01000005.1"/>
</dbReference>
<dbReference type="Proteomes" id="UP001165092">
    <property type="component" value="Unassembled WGS sequence"/>
</dbReference>
<dbReference type="PRINTS" id="PR00413">
    <property type="entry name" value="HADHALOGNASE"/>
</dbReference>
<reference evidence="1" key="1">
    <citation type="submission" date="2023-02" db="EMBL/GenBank/DDBJ databases">
        <title>Nocardiopsis ansamitocini NBRC 112285.</title>
        <authorList>
            <person name="Ichikawa N."/>
            <person name="Sato H."/>
            <person name="Tonouchi N."/>
        </authorList>
    </citation>
    <scope>NUCLEOTIDE SEQUENCE</scope>
    <source>
        <strain evidence="1">NBRC 112285</strain>
    </source>
</reference>
<sequence>MTAETIHAVLFDMDGTLIDTEHLWGECEREVVSELGAVWTDQDQRNTVGASATMVTRYMIDKTGTDRSAEQIHTMLAEAMETRLKGGADLRPGAKELLAQIADAGIPMALVTSTHRPLIGYSLDLIGADYFQVTVAGDEVSHNKPHPEPYLKAARMLGVDPRRCVAFEDSPTGVASAQAAGCVTVAVPHLMAIEEADRRHVVQSLEGIDAQWVRSVARP</sequence>
<dbReference type="AlphaFoldDB" id="A0A9W6UJM6"/>
<dbReference type="InterPro" id="IPR036412">
    <property type="entry name" value="HAD-like_sf"/>
</dbReference>
<dbReference type="SFLD" id="SFLDS00003">
    <property type="entry name" value="Haloacid_Dehalogenase"/>
    <property type="match status" value="1"/>
</dbReference>
<organism evidence="1 2">
    <name type="scientific">Nocardiopsis ansamitocini</name>
    <dbReference type="NCBI Taxonomy" id="1670832"/>
    <lineage>
        <taxon>Bacteria</taxon>
        <taxon>Bacillati</taxon>
        <taxon>Actinomycetota</taxon>
        <taxon>Actinomycetes</taxon>
        <taxon>Streptosporangiales</taxon>
        <taxon>Nocardiopsidaceae</taxon>
        <taxon>Nocardiopsis</taxon>
    </lineage>
</organism>
<dbReference type="SFLD" id="SFLDG01135">
    <property type="entry name" value="C1.5.6:_HAD__Beta-PGM__Phospha"/>
    <property type="match status" value="1"/>
</dbReference>
<name>A0A9W6UJM6_9ACTN</name>
<dbReference type="Gene3D" id="1.10.150.240">
    <property type="entry name" value="Putative phosphatase, domain 2"/>
    <property type="match status" value="1"/>
</dbReference>
<dbReference type="InterPro" id="IPR023214">
    <property type="entry name" value="HAD_sf"/>
</dbReference>
<proteinExistence type="predicted"/>
<evidence type="ECO:0000313" key="2">
    <source>
        <dbReference type="Proteomes" id="UP001165092"/>
    </source>
</evidence>
<dbReference type="InterPro" id="IPR023198">
    <property type="entry name" value="PGP-like_dom2"/>
</dbReference>
<dbReference type="Pfam" id="PF13419">
    <property type="entry name" value="HAD_2"/>
    <property type="match status" value="1"/>
</dbReference>
<dbReference type="Gene3D" id="3.40.50.1000">
    <property type="entry name" value="HAD superfamily/HAD-like"/>
    <property type="match status" value="1"/>
</dbReference>
<dbReference type="CDD" id="cd07505">
    <property type="entry name" value="HAD_BPGM-like"/>
    <property type="match status" value="1"/>
</dbReference>
<gene>
    <name evidence="1" type="ORF">Nans01_32230</name>
</gene>
<dbReference type="GO" id="GO:0016787">
    <property type="term" value="F:hydrolase activity"/>
    <property type="evidence" value="ECO:0007669"/>
    <property type="project" value="UniProtKB-KW"/>
</dbReference>
<keyword evidence="2" id="KW-1185">Reference proteome</keyword>
<accession>A0A9W6UJM6</accession>
<dbReference type="InterPro" id="IPR041492">
    <property type="entry name" value="HAD_2"/>
</dbReference>
<dbReference type="SFLD" id="SFLDG01129">
    <property type="entry name" value="C1.5:_HAD__Beta-PGM__Phosphata"/>
    <property type="match status" value="1"/>
</dbReference>
<dbReference type="PANTHER" id="PTHR18901">
    <property type="entry name" value="2-DEOXYGLUCOSE-6-PHOSPHATE PHOSPHATASE 2"/>
    <property type="match status" value="1"/>
</dbReference>
<dbReference type="EMBL" id="BSQG01000005">
    <property type="protein sequence ID" value="GLU48872.1"/>
    <property type="molecule type" value="Genomic_DNA"/>
</dbReference>
<dbReference type="SUPFAM" id="SSF56784">
    <property type="entry name" value="HAD-like"/>
    <property type="match status" value="1"/>
</dbReference>
<keyword evidence="1" id="KW-0378">Hydrolase</keyword>
<comment type="caution">
    <text evidence="1">The sequence shown here is derived from an EMBL/GenBank/DDBJ whole genome shotgun (WGS) entry which is preliminary data.</text>
</comment>
<dbReference type="NCBIfam" id="TIGR01509">
    <property type="entry name" value="HAD-SF-IA-v3"/>
    <property type="match status" value="1"/>
</dbReference>
<dbReference type="InterPro" id="IPR006439">
    <property type="entry name" value="HAD-SF_hydro_IA"/>
</dbReference>